<accession>A0A7J6X2F5</accession>
<dbReference type="Proteomes" id="UP000554482">
    <property type="component" value="Unassembled WGS sequence"/>
</dbReference>
<evidence type="ECO:0000256" key="1">
    <source>
        <dbReference type="SAM" id="SignalP"/>
    </source>
</evidence>
<feature type="chain" id="PRO_5029566172" evidence="1">
    <location>
        <begin position="29"/>
        <end position="80"/>
    </location>
</feature>
<dbReference type="AlphaFoldDB" id="A0A7J6X2F5"/>
<protein>
    <submittedName>
        <fullName evidence="2">Uncharacterized protein</fullName>
    </submittedName>
</protein>
<dbReference type="OrthoDB" id="270584at2759"/>
<organism evidence="2 3">
    <name type="scientific">Thalictrum thalictroides</name>
    <name type="common">Rue-anemone</name>
    <name type="synonym">Anemone thalictroides</name>
    <dbReference type="NCBI Taxonomy" id="46969"/>
    <lineage>
        <taxon>Eukaryota</taxon>
        <taxon>Viridiplantae</taxon>
        <taxon>Streptophyta</taxon>
        <taxon>Embryophyta</taxon>
        <taxon>Tracheophyta</taxon>
        <taxon>Spermatophyta</taxon>
        <taxon>Magnoliopsida</taxon>
        <taxon>Ranunculales</taxon>
        <taxon>Ranunculaceae</taxon>
        <taxon>Thalictroideae</taxon>
        <taxon>Thalictrum</taxon>
    </lineage>
</organism>
<proteinExistence type="predicted"/>
<feature type="signal peptide" evidence="1">
    <location>
        <begin position="1"/>
        <end position="28"/>
    </location>
</feature>
<name>A0A7J6X2F5_THATH</name>
<feature type="non-terminal residue" evidence="2">
    <location>
        <position position="1"/>
    </location>
</feature>
<evidence type="ECO:0000313" key="3">
    <source>
        <dbReference type="Proteomes" id="UP000554482"/>
    </source>
</evidence>
<dbReference type="EMBL" id="JABWDY010006061">
    <property type="protein sequence ID" value="KAF5203926.1"/>
    <property type="molecule type" value="Genomic_DNA"/>
</dbReference>
<keyword evidence="1" id="KW-0732">Signal</keyword>
<keyword evidence="3" id="KW-1185">Reference proteome</keyword>
<comment type="caution">
    <text evidence="2">The sequence shown here is derived from an EMBL/GenBank/DDBJ whole genome shotgun (WGS) entry which is preliminary data.</text>
</comment>
<gene>
    <name evidence="2" type="ORF">FRX31_006487</name>
</gene>
<evidence type="ECO:0000313" key="2">
    <source>
        <dbReference type="EMBL" id="KAF5203926.1"/>
    </source>
</evidence>
<reference evidence="2 3" key="1">
    <citation type="submission" date="2020-06" db="EMBL/GenBank/DDBJ databases">
        <title>Transcriptomic and genomic resources for Thalictrum thalictroides and T. hernandezii: Facilitating candidate gene discovery in an emerging model plant lineage.</title>
        <authorList>
            <person name="Arias T."/>
            <person name="Riano-Pachon D.M."/>
            <person name="Di Stilio V.S."/>
        </authorList>
    </citation>
    <scope>NUCLEOTIDE SEQUENCE [LARGE SCALE GENOMIC DNA]</scope>
    <source>
        <strain evidence="3">cv. WT478/WT964</strain>
        <tissue evidence="2">Leaves</tissue>
    </source>
</reference>
<sequence length="80" mass="9112">MLLSNHSLFLFLSSTILSLRLGFNLCFSFPFSFSSSITELVKFLLQAFQGVGPSIAISFSVYETLRSSWHLRRLQDFTVL</sequence>